<name>A0ABV3PQC5_9HYPH</name>
<evidence type="ECO:0000256" key="3">
    <source>
        <dbReference type="ARBA" id="ARBA00023136"/>
    </source>
</evidence>
<keyword evidence="2 6" id="KW-0732">Signal</keyword>
<evidence type="ECO:0000313" key="8">
    <source>
        <dbReference type="EMBL" id="MEW9307850.1"/>
    </source>
</evidence>
<dbReference type="Proteomes" id="UP001555786">
    <property type="component" value="Unassembled WGS sequence"/>
</dbReference>
<dbReference type="InterPro" id="IPR027385">
    <property type="entry name" value="Beta-barrel_OMP"/>
</dbReference>
<feature type="domain" description="Outer membrane protein beta-barrel" evidence="7">
    <location>
        <begin position="43"/>
        <end position="255"/>
    </location>
</feature>
<evidence type="ECO:0000256" key="1">
    <source>
        <dbReference type="ARBA" id="ARBA00004442"/>
    </source>
</evidence>
<feature type="signal peptide" evidence="6">
    <location>
        <begin position="1"/>
        <end position="27"/>
    </location>
</feature>
<keyword evidence="9" id="KW-1185">Reference proteome</keyword>
<accession>A0ABV3PQC5</accession>
<gene>
    <name evidence="8" type="ORF">ABXS05_20015</name>
</gene>
<evidence type="ECO:0000256" key="5">
    <source>
        <dbReference type="ARBA" id="ARBA00038306"/>
    </source>
</evidence>
<dbReference type="RefSeq" id="WP_311942703.1">
    <property type="nucleotide sequence ID" value="NZ_JAVSCS010000037.1"/>
</dbReference>
<feature type="chain" id="PRO_5046750613" evidence="6">
    <location>
        <begin position="28"/>
        <end position="256"/>
    </location>
</feature>
<evidence type="ECO:0000256" key="6">
    <source>
        <dbReference type="SAM" id="SignalP"/>
    </source>
</evidence>
<dbReference type="EMBL" id="JBFNQD010000007">
    <property type="protein sequence ID" value="MEW9307850.1"/>
    <property type="molecule type" value="Genomic_DNA"/>
</dbReference>
<evidence type="ECO:0000313" key="9">
    <source>
        <dbReference type="Proteomes" id="UP001555786"/>
    </source>
</evidence>
<keyword evidence="3" id="KW-0472">Membrane</keyword>
<dbReference type="Pfam" id="PF13505">
    <property type="entry name" value="OMP_b-brl"/>
    <property type="match status" value="1"/>
</dbReference>
<dbReference type="Gene3D" id="2.40.160.20">
    <property type="match status" value="1"/>
</dbReference>
<evidence type="ECO:0000256" key="4">
    <source>
        <dbReference type="ARBA" id="ARBA00023237"/>
    </source>
</evidence>
<dbReference type="SUPFAM" id="SSF56925">
    <property type="entry name" value="OMPA-like"/>
    <property type="match status" value="1"/>
</dbReference>
<evidence type="ECO:0000259" key="7">
    <source>
        <dbReference type="Pfam" id="PF13505"/>
    </source>
</evidence>
<comment type="caution">
    <text evidence="8">The sequence shown here is derived from an EMBL/GenBank/DDBJ whole genome shotgun (WGS) entry which is preliminary data.</text>
</comment>
<reference evidence="8 9" key="1">
    <citation type="submission" date="2024-07" db="EMBL/GenBank/DDBJ databases">
        <title>Description of Labrys sedimenti sp. nov., isolated from a diclofenac-degrading enrichment culture.</title>
        <authorList>
            <person name="Tancsics A."/>
            <person name="Csepanyi A."/>
        </authorList>
    </citation>
    <scope>NUCLEOTIDE SEQUENCE [LARGE SCALE GENOMIC DNA]</scope>
    <source>
        <strain evidence="8 9">LMG 23578</strain>
    </source>
</reference>
<dbReference type="InterPro" id="IPR051692">
    <property type="entry name" value="OMP-like"/>
</dbReference>
<protein>
    <submittedName>
        <fullName evidence="8">Outer membrane beta-barrel protein</fullName>
    </submittedName>
</protein>
<comment type="subcellular location">
    <subcellularLocation>
        <location evidence="1">Cell outer membrane</location>
    </subcellularLocation>
</comment>
<organism evidence="8 9">
    <name type="scientific">Labrys neptuniae</name>
    <dbReference type="NCBI Taxonomy" id="376174"/>
    <lineage>
        <taxon>Bacteria</taxon>
        <taxon>Pseudomonadati</taxon>
        <taxon>Pseudomonadota</taxon>
        <taxon>Alphaproteobacteria</taxon>
        <taxon>Hyphomicrobiales</taxon>
        <taxon>Xanthobacteraceae</taxon>
        <taxon>Labrys</taxon>
    </lineage>
</organism>
<proteinExistence type="inferred from homology"/>
<dbReference type="PANTHER" id="PTHR34001:SF3">
    <property type="entry name" value="BLL7405 PROTEIN"/>
    <property type="match status" value="1"/>
</dbReference>
<comment type="similarity">
    <text evidence="5">Belongs to the Omp25/RopB family.</text>
</comment>
<dbReference type="PANTHER" id="PTHR34001">
    <property type="entry name" value="BLL7405 PROTEIN"/>
    <property type="match status" value="1"/>
</dbReference>
<evidence type="ECO:0000256" key="2">
    <source>
        <dbReference type="ARBA" id="ARBA00022729"/>
    </source>
</evidence>
<dbReference type="InterPro" id="IPR011250">
    <property type="entry name" value="OMP/PagP_B-barrel"/>
</dbReference>
<keyword evidence="4" id="KW-0998">Cell outer membrane</keyword>
<sequence length="256" mass="26142">MNYLVRGLLGSSFLVAAGLAMSGPASAQPVSSNRSDAVAPVFSWQGFYAGVIGGYGHMHAEGSAAHPAGPDITTTTFFTSGSGTFTFTDTVPGAPADAANFSMNDESWFLGAEAGYDHDLGPVVVGGVVDLAGSGMSGRTVAGDSAIKVGLDWFGTARVRIGLPIDRFLVYGTGGLAIGGIKTDLSTPLGATSDRFTKVGWAAGAGVSYAVTEKVVLDLSYLHLGFGSHSVSGAAGRAKVKLSNDLIRFGVSYKFD</sequence>